<keyword evidence="1" id="KW-0548">Nucleotidyltransferase</keyword>
<organism evidence="1 3">
    <name type="scientific">Aneurinibacillus migulanus</name>
    <name type="common">Bacillus migulanus</name>
    <dbReference type="NCBI Taxonomy" id="47500"/>
    <lineage>
        <taxon>Bacteria</taxon>
        <taxon>Bacillati</taxon>
        <taxon>Bacillota</taxon>
        <taxon>Bacilli</taxon>
        <taxon>Bacillales</taxon>
        <taxon>Paenibacillaceae</taxon>
        <taxon>Aneurinibacillus group</taxon>
        <taxon>Aneurinibacillus</taxon>
    </lineage>
</organism>
<protein>
    <submittedName>
        <fullName evidence="1">Acylneuraminate cytidylyltransferase</fullName>
    </submittedName>
    <submittedName>
        <fullName evidence="2">Spore coat polysaccharide biosynthesis protein SpsF</fullName>
    </submittedName>
</protein>
<reference evidence="2 4" key="2">
    <citation type="submission" date="2016-10" db="EMBL/GenBank/DDBJ databases">
        <authorList>
            <person name="de Groot N.N."/>
        </authorList>
    </citation>
    <scope>NUCLEOTIDE SEQUENCE [LARGE SCALE GENOMIC DNA]</scope>
    <source>
        <strain evidence="2 4">DSM 2895</strain>
    </source>
</reference>
<evidence type="ECO:0000313" key="4">
    <source>
        <dbReference type="Proteomes" id="UP000182836"/>
    </source>
</evidence>
<keyword evidence="3" id="KW-1185">Reference proteome</keyword>
<evidence type="ECO:0000313" key="1">
    <source>
        <dbReference type="EMBL" id="KON94620.1"/>
    </source>
</evidence>
<dbReference type="Gene3D" id="3.90.550.10">
    <property type="entry name" value="Spore Coat Polysaccharide Biosynthesis Protein SpsA, Chain A"/>
    <property type="match status" value="1"/>
</dbReference>
<dbReference type="CDD" id="cd02518">
    <property type="entry name" value="GT2_SpsF"/>
    <property type="match status" value="1"/>
</dbReference>
<dbReference type="GO" id="GO:0005829">
    <property type="term" value="C:cytosol"/>
    <property type="evidence" value="ECO:0007669"/>
    <property type="project" value="TreeGrafter"/>
</dbReference>
<dbReference type="PANTHER" id="PTHR42866:SF1">
    <property type="entry name" value="SPORE COAT POLYSACCHARIDE BIOSYNTHESIS PROTEIN SPSF"/>
    <property type="match status" value="1"/>
</dbReference>
<keyword evidence="1" id="KW-0808">Transferase</keyword>
<dbReference type="EMBL" id="FNED01000004">
    <property type="protein sequence ID" value="SDI48248.1"/>
    <property type="molecule type" value="Genomic_DNA"/>
</dbReference>
<dbReference type="Proteomes" id="UP000037269">
    <property type="component" value="Unassembled WGS sequence"/>
</dbReference>
<evidence type="ECO:0000313" key="3">
    <source>
        <dbReference type="Proteomes" id="UP000037269"/>
    </source>
</evidence>
<reference evidence="1 3" key="1">
    <citation type="submission" date="2015-07" db="EMBL/GenBank/DDBJ databases">
        <title>Fjat-14205 dsm 2895.</title>
        <authorList>
            <person name="Liu B."/>
            <person name="Wang J."/>
            <person name="Zhu Y."/>
            <person name="Liu G."/>
            <person name="Chen Q."/>
            <person name="Chen Z."/>
            <person name="Lan J."/>
            <person name="Che J."/>
            <person name="Ge C."/>
            <person name="Shi H."/>
            <person name="Pan Z."/>
            <person name="Liu X."/>
        </authorList>
    </citation>
    <scope>NUCLEOTIDE SEQUENCE [LARGE SCALE GENOMIC DNA]</scope>
    <source>
        <strain evidence="1 3">DSM 2895</strain>
    </source>
</reference>
<sequence>MKTIIIMQARMGSSRLSGKVLKKLGDTVVLDYDLSRCRQMKPVEDVIVATSTLDQDEPIVDWCRENNVSCFRGSEADVLSRYYECARLYHPDYVIRVTSDCPFVDYDFANSIIAAMKENPTDIVRVEGRLPRGLVVEMVSFRALEYMYRHGHEPRHREHVTYYAYEFPEVFTSTTVQVPASMNHPQLRITLDTEEDYALCRAIARHFAGDKLVHSQQVVDYLLAHPDVAKLNAHIQQKPVI</sequence>
<dbReference type="InterPro" id="IPR003329">
    <property type="entry name" value="Cytidylyl_trans"/>
</dbReference>
<dbReference type="PATRIC" id="fig|47500.8.peg.2970"/>
<dbReference type="OrthoDB" id="9815559at2"/>
<accession>A0A0D1UZC8</accession>
<dbReference type="EMBL" id="LGUG01000004">
    <property type="protein sequence ID" value="KON94620.1"/>
    <property type="molecule type" value="Genomic_DNA"/>
</dbReference>
<dbReference type="STRING" id="47500.AF333_03050"/>
<gene>
    <name evidence="1" type="ORF">AF333_03050</name>
    <name evidence="2" type="ORF">SAMN04487909_104178</name>
</gene>
<evidence type="ECO:0000313" key="2">
    <source>
        <dbReference type="EMBL" id="SDI48248.1"/>
    </source>
</evidence>
<dbReference type="InterPro" id="IPR029044">
    <property type="entry name" value="Nucleotide-diphossugar_trans"/>
</dbReference>
<dbReference type="GeneID" id="42304187"/>
<dbReference type="Proteomes" id="UP000182836">
    <property type="component" value="Unassembled WGS sequence"/>
</dbReference>
<name>A0A0D1UZC8_ANEMI</name>
<dbReference type="Pfam" id="PF02348">
    <property type="entry name" value="CTP_transf_3"/>
    <property type="match status" value="1"/>
</dbReference>
<dbReference type="PANTHER" id="PTHR42866">
    <property type="entry name" value="3-DEOXY-MANNO-OCTULOSONATE CYTIDYLYLTRANSFERASE"/>
    <property type="match status" value="1"/>
</dbReference>
<dbReference type="GO" id="GO:0016779">
    <property type="term" value="F:nucleotidyltransferase activity"/>
    <property type="evidence" value="ECO:0007669"/>
    <property type="project" value="UniProtKB-KW"/>
</dbReference>
<dbReference type="AlphaFoldDB" id="A0A0D1UZC8"/>
<dbReference type="RefSeq" id="WP_043067664.1">
    <property type="nucleotide sequence ID" value="NZ_BJOA01000081.1"/>
</dbReference>
<proteinExistence type="predicted"/>
<dbReference type="SUPFAM" id="SSF53448">
    <property type="entry name" value="Nucleotide-diphospho-sugar transferases"/>
    <property type="match status" value="1"/>
</dbReference>